<dbReference type="InterPro" id="IPR015943">
    <property type="entry name" value="WD40/YVTN_repeat-like_dom_sf"/>
</dbReference>
<keyword evidence="1" id="KW-0732">Signal</keyword>
<dbReference type="SUPFAM" id="SSF110296">
    <property type="entry name" value="Oligoxyloglucan reducing end-specific cellobiohydrolase"/>
    <property type="match status" value="1"/>
</dbReference>
<dbReference type="InterPro" id="IPR055015">
    <property type="entry name" value="GCX_COOH"/>
</dbReference>
<gene>
    <name evidence="2" type="ORF">DJ013_18350</name>
</gene>
<evidence type="ECO:0000313" key="2">
    <source>
        <dbReference type="EMBL" id="AWW00022.1"/>
    </source>
</evidence>
<dbReference type="Gene3D" id="2.60.40.10">
    <property type="entry name" value="Immunoglobulins"/>
    <property type="match status" value="6"/>
</dbReference>
<accession>A0A2Z4GFS3</accession>
<keyword evidence="3" id="KW-1185">Reference proteome</keyword>
<dbReference type="InterPro" id="IPR013783">
    <property type="entry name" value="Ig-like_fold"/>
</dbReference>
<dbReference type="Proteomes" id="UP000249873">
    <property type="component" value="Chromosome"/>
</dbReference>
<reference evidence="2 3" key="1">
    <citation type="submission" date="2018-05" db="EMBL/GenBank/DDBJ databases">
        <title>Complete genome sequence of Arcticibacterium luteifluviistationis SM1504T, a cytophagaceae bacterium isolated from Arctic surface seawater.</title>
        <authorList>
            <person name="Li Y."/>
            <person name="Qin Q.-L."/>
        </authorList>
    </citation>
    <scope>NUCLEOTIDE SEQUENCE [LARGE SCALE GENOMIC DNA]</scope>
    <source>
        <strain evidence="2 3">SM1504</strain>
    </source>
</reference>
<dbReference type="KEGG" id="als:DJ013_18350"/>
<name>A0A2Z4GFS3_9BACT</name>
<dbReference type="RefSeq" id="WP_111373389.1">
    <property type="nucleotide sequence ID" value="NZ_CP029480.1"/>
</dbReference>
<proteinExistence type="predicted"/>
<dbReference type="NCBIfam" id="NF045639">
    <property type="entry name" value="GCX_COOH"/>
    <property type="match status" value="1"/>
</dbReference>
<organism evidence="2 3">
    <name type="scientific">Arcticibacterium luteifluviistationis</name>
    <dbReference type="NCBI Taxonomy" id="1784714"/>
    <lineage>
        <taxon>Bacteria</taxon>
        <taxon>Pseudomonadati</taxon>
        <taxon>Bacteroidota</taxon>
        <taxon>Cytophagia</taxon>
        <taxon>Cytophagales</taxon>
        <taxon>Leadbetterellaceae</taxon>
        <taxon>Arcticibacterium</taxon>
    </lineage>
</organism>
<evidence type="ECO:0000256" key="1">
    <source>
        <dbReference type="SAM" id="SignalP"/>
    </source>
</evidence>
<dbReference type="Gene3D" id="2.130.10.10">
    <property type="entry name" value="YVTN repeat-like/Quinoprotein amine dehydrogenase"/>
    <property type="match status" value="2"/>
</dbReference>
<feature type="chain" id="PRO_5016261914" description="Ig-like domain-containing protein" evidence="1">
    <location>
        <begin position="22"/>
        <end position="1684"/>
    </location>
</feature>
<protein>
    <recommendedName>
        <fullName evidence="4">Ig-like domain-containing protein</fullName>
    </recommendedName>
</protein>
<sequence length="1684" mass="181688">MTKLKISYFLFWAFSFSSAIAQVSPIDSLELIKQEYIKQIASPITGEIPEYALIQAREEILKRRKDVNSLSSSQNLTWHERGPKDSYGHIRCIEADPNDITGKKVWAGAQTGGLWYNNDITNPDSIWHQANGADNWLALNISSIAFNPANTLEMYVATGDGNTYLSPQGVGIYKSSNGGQTFFHLSSTTPSPNATGTVQQAFTSVTKLEINSQGVLFGATPTGVIKSSNGGVSWNKVLDGTWTSDLEIGNDDIVYVSFQRKNGNAKMYRSNSASGNSWTSIEPSEEGYRTEIALANSPNRSNQVIYAFAINGPVLWFKKSINGGDSWSDLTIPSSSFSNGQDFLSYTGSSLSMIVDPENSNNVFAAGGFLTKSFDGGTSWETQTSYIGGTNGLVQINNDIVLATSRGVFFSENFSSNINAIFNYSYRTKGFRLSEAKNASMKNIAGNPEIFGGAVKIAGSISEISSSTSIGGTPNPTTSTFIDQDQPEILISSNNLYNSDNLNYISNLGGDASISDYDSENNILYSLSTASYSANKTTFTIISDVGNSNTSISIDISSYLYVKQIKASRIPYSFLILTDNGKIYRVYDANTTPQILSSSTYQLPTSGASSFDVGEVESVLILTFSNYDVSSVWYSLNGGSYWQNKDYSNHGLANIPIWQAKFIPHNASEVILSTELGLWSTDNIKASNPNWQPNNDNLPLIKCNSVHYRPADSMLVVSTAGRGAFISPMRGFFNPTINNTFKGQTLCSGGSIDIHFETTGIFPSNPNFQVQLSDINGDFTSPTNIGFGTSSPISASIPSLVKSSNYKLRIVDENNSLISNITSGISIRNASELSVHAFATKGGDSPYLFCKGSNITAFVSGVIDPQSSFKYTWIGPNGFTQNGQTLNITNIQSSSEGIYTVNVEIPSCQTYTSTLEFIETYTPSIKALSNENILCEGTSTVLFSTSEIFFDTNPTYSWSGPNNFSATGYTANLNNVSQASGGVYSLTATFNGNCAGTVTSTVNITISNILPSVSRYSGTACTSGSIELYSYISTNNSGLSLSYNWSGPNNFQSTSSRPALNNLSEASEGIYTCTISYSGSCQGQTTSTVNVSLNPPPYNFSYPRSFCTGQIATVSSSPGITGLITNYSWTGPNGFNSSGEAITLNSFDATKAGTYSITAAYSGTCSGTSTYTVNLSLNDPKIYFYGGSLFCENGQVNKTASLSHYDLNSTYTWQGPNGFQSTGSSLAINNFDVANSGIYTATATFSGQCTGTTSNTTVVRIIEKPSSSLSIHNEDFCIGTNVKLYSSSNVWASTVQWEGPNFSSNVSSPEITELTTDKLGFYKATFNYSNGCPSITDSIEIKAPIQNALFDITTSSGGIFCSDQIQANLRLDYNRSYYNNISKVEWQGPENFSYTSFPQETTTGYNPFSTQIPISKPEHSGTYTAEVFFKGCQETSETSTEISVINEPMVYANISIGGHSIPQQTEIELCPGNSFSISASAIGDGPRTYSWSGPNGFQSNYSSYYSENNLDSNVSGIYTVTSTLLSGACAGTSTATVNLTQISIPKPQISAANKDYKSGEKVTLASNCSFHTYWNDGYFEGNSISVYPYDSEKFFAQCATEEACISPASNYIQFNNCQDDYLIDSDLANLSTNFYARDQITSTKVIAPVSNIIFDAAKSISLSPGFEVISGSTFKAIINGCEEN</sequence>
<evidence type="ECO:0000313" key="3">
    <source>
        <dbReference type="Proteomes" id="UP000249873"/>
    </source>
</evidence>
<dbReference type="OrthoDB" id="9757947at2"/>
<evidence type="ECO:0008006" key="4">
    <source>
        <dbReference type="Google" id="ProtNLM"/>
    </source>
</evidence>
<feature type="signal peptide" evidence="1">
    <location>
        <begin position="1"/>
        <end position="21"/>
    </location>
</feature>
<dbReference type="EMBL" id="CP029480">
    <property type="protein sequence ID" value="AWW00022.1"/>
    <property type="molecule type" value="Genomic_DNA"/>
</dbReference>